<dbReference type="AlphaFoldDB" id="E0W4Q5"/>
<sequence length="202" mass="22727">MAPKLPQPPRFYCAMLLVVALACVYGVSTATNQTMGSQTPLHALGLDQSRIRVYRHLRAGEGASFEERLFENIPKLMEKLKPDKQKAANKYFAKLKLGKPTFNLFDDPAFQKFERFMAKSYKKTPDAVDAAMLSTLTTQYGDEAVAQMLVAARSSTLATKLEGVQFSNWIRQEKTADDVFKLMKLDQEADSILENPILKRTL</sequence>
<proteinExistence type="predicted"/>
<dbReference type="KEGG" id="psoj:PHYSODRAFT_285907"/>
<dbReference type="EMBL" id="JN254436">
    <property type="protein sequence ID" value="AEK81249.1"/>
    <property type="molecule type" value="Genomic_DNA"/>
</dbReference>
<evidence type="ECO:0000313" key="3">
    <source>
        <dbReference type="EMBL" id="AEK81249.1"/>
    </source>
</evidence>
<dbReference type="SMR" id="E0W4Q5"/>
<organism evidence="3">
    <name type="scientific">Phytophthora sojae</name>
    <name type="common">Soybean stem and root rot agent</name>
    <name type="synonym">Phytophthora megasperma f. sp. glycines</name>
    <dbReference type="NCBI Taxonomy" id="67593"/>
    <lineage>
        <taxon>Eukaryota</taxon>
        <taxon>Sar</taxon>
        <taxon>Stramenopiles</taxon>
        <taxon>Oomycota</taxon>
        <taxon>Peronosporomycetes</taxon>
        <taxon>Peronosporales</taxon>
        <taxon>Peronosporaceae</taxon>
        <taxon>Phytophthora</taxon>
    </lineage>
</organism>
<accession>E0W4Q5</accession>
<dbReference type="RefSeq" id="XP_009526353.1">
    <property type="nucleotide sequence ID" value="XM_009528058.1"/>
</dbReference>
<dbReference type="OrthoDB" id="124845at2759"/>
<dbReference type="OMA" id="KFERFMA"/>
<name>E0W4Q5_PHYSO</name>
<feature type="chain" id="PRO_5007652734" evidence="1">
    <location>
        <begin position="30"/>
        <end position="202"/>
    </location>
</feature>
<protein>
    <submittedName>
        <fullName evidence="3">Avh360</fullName>
    </submittedName>
</protein>
<feature type="signal peptide" evidence="1">
    <location>
        <begin position="1"/>
        <end position="29"/>
    </location>
</feature>
<dbReference type="VEuPathDB" id="FungiDB:PHYSODRAFT_285907"/>
<evidence type="ECO:0000256" key="1">
    <source>
        <dbReference type="SAM" id="SignalP"/>
    </source>
</evidence>
<evidence type="ECO:0000313" key="2">
    <source>
        <dbReference type="EMBL" id="AEK81248.1"/>
    </source>
</evidence>
<gene>
    <name evidence="3" type="primary">Avh</name>
</gene>
<dbReference type="PROSITE" id="PS51257">
    <property type="entry name" value="PROKAR_LIPOPROTEIN"/>
    <property type="match status" value="1"/>
</dbReference>
<keyword evidence="1" id="KW-0732">Signal</keyword>
<reference evidence="3" key="1">
    <citation type="journal article" date="2011" name="Plant Cell">
        <title>Transcriptional programming and functional interactions within the Phytophthora sojae RXLR effector repertoire.</title>
        <authorList>
            <person name="Wang Q."/>
            <person name="Han C."/>
            <person name="Ferreira A.O."/>
            <person name="Yu X."/>
            <person name="Ye W."/>
            <person name="Tripathy S."/>
            <person name="Kale S.D."/>
            <person name="Gu B."/>
            <person name="Sheng Y."/>
            <person name="Sui Y."/>
            <person name="Wang X."/>
            <person name="Zhang Z."/>
            <person name="Cheng B."/>
            <person name="Dong S."/>
            <person name="Shan W."/>
            <person name="Zheng X."/>
            <person name="Dou D."/>
            <person name="Tyler B.M."/>
            <person name="Wang Y."/>
        </authorList>
    </citation>
    <scope>NUCLEOTIDE SEQUENCE</scope>
    <source>
        <strain evidence="2">P7074</strain>
        <strain evidence="3">P7076</strain>
    </source>
</reference>
<dbReference type="EMBL" id="JN254435">
    <property type="protein sequence ID" value="AEK81248.1"/>
    <property type="molecule type" value="Genomic_DNA"/>
</dbReference>